<dbReference type="Proteomes" id="UP000281553">
    <property type="component" value="Unassembled WGS sequence"/>
</dbReference>
<evidence type="ECO:0000313" key="2">
    <source>
        <dbReference type="Proteomes" id="UP000281553"/>
    </source>
</evidence>
<dbReference type="EMBL" id="UYRU01092330">
    <property type="protein sequence ID" value="VDN38044.1"/>
    <property type="molecule type" value="Genomic_DNA"/>
</dbReference>
<organism evidence="1 2">
    <name type="scientific">Dibothriocephalus latus</name>
    <name type="common">Fish tapeworm</name>
    <name type="synonym">Diphyllobothrium latum</name>
    <dbReference type="NCBI Taxonomy" id="60516"/>
    <lineage>
        <taxon>Eukaryota</taxon>
        <taxon>Metazoa</taxon>
        <taxon>Spiralia</taxon>
        <taxon>Lophotrochozoa</taxon>
        <taxon>Platyhelminthes</taxon>
        <taxon>Cestoda</taxon>
        <taxon>Eucestoda</taxon>
        <taxon>Diphyllobothriidea</taxon>
        <taxon>Diphyllobothriidae</taxon>
        <taxon>Dibothriocephalus</taxon>
    </lineage>
</organism>
<proteinExistence type="predicted"/>
<evidence type="ECO:0000313" key="1">
    <source>
        <dbReference type="EMBL" id="VDN38044.1"/>
    </source>
</evidence>
<name>A0A3P7N6C0_DIBLA</name>
<dbReference type="AlphaFoldDB" id="A0A3P7N6C0"/>
<reference evidence="1 2" key="1">
    <citation type="submission" date="2018-11" db="EMBL/GenBank/DDBJ databases">
        <authorList>
            <consortium name="Pathogen Informatics"/>
        </authorList>
    </citation>
    <scope>NUCLEOTIDE SEQUENCE [LARGE SCALE GENOMIC DNA]</scope>
</reference>
<sequence>MDGLISAITKTAYRGPERSNVMLKKYMTRWLKANLNKLSKKYRRSSKWEDPSVSKVAAAKLSFATAQAVPKFIPHYLYAANGPDADRQSDYYPVKGSRCLQREELADLNLLRLHRLQMTSSSCISLAEAGTSVQVAVNVHNMIRPVVTNYHRAFANGFCCMQTAEFNGAFTVDSVFASTEPDCRHRFDQTSGTGFPAFNRDGLRRRRPQRHWLADESCKLDDALAAPPE</sequence>
<gene>
    <name evidence="1" type="ORF">DILT_LOCUS17509</name>
</gene>
<protein>
    <submittedName>
        <fullName evidence="1">Uncharacterized protein</fullName>
    </submittedName>
</protein>
<keyword evidence="2" id="KW-1185">Reference proteome</keyword>
<accession>A0A3P7N6C0</accession>
<dbReference type="OrthoDB" id="6303740at2759"/>